<dbReference type="Proteomes" id="UP000694892">
    <property type="component" value="Chromosome 2L"/>
</dbReference>
<reference evidence="2" key="1">
    <citation type="journal article" date="2016" name="Nature">
        <title>Genome evolution in the allotetraploid frog Xenopus laevis.</title>
        <authorList>
            <person name="Session A.M."/>
            <person name="Uno Y."/>
            <person name="Kwon T."/>
            <person name="Chapman J.A."/>
            <person name="Toyoda A."/>
            <person name="Takahashi S."/>
            <person name="Fukui A."/>
            <person name="Hikosaka A."/>
            <person name="Suzuki A."/>
            <person name="Kondo M."/>
            <person name="van Heeringen S.J."/>
            <person name="Quigley I."/>
            <person name="Heinz S."/>
            <person name="Ogino H."/>
            <person name="Ochi H."/>
            <person name="Hellsten U."/>
            <person name="Lyons J.B."/>
            <person name="Simakov O."/>
            <person name="Putnam N."/>
            <person name="Stites J."/>
            <person name="Kuroki Y."/>
            <person name="Tanaka T."/>
            <person name="Michiue T."/>
            <person name="Watanabe M."/>
            <person name="Bogdanovic O."/>
            <person name="Lister R."/>
            <person name="Georgiou G."/>
            <person name="Paranjpe S.S."/>
            <person name="van Kruijsbergen I."/>
            <person name="Shu S."/>
            <person name="Carlson J."/>
            <person name="Kinoshita T."/>
            <person name="Ohta Y."/>
            <person name="Mawaribuchi S."/>
            <person name="Jenkins J."/>
            <person name="Grimwood J."/>
            <person name="Schmutz J."/>
            <person name="Mitros T."/>
            <person name="Mozaffari S.V."/>
            <person name="Suzuki Y."/>
            <person name="Haramoto Y."/>
            <person name="Yamamoto T.S."/>
            <person name="Takagi C."/>
            <person name="Heald R."/>
            <person name="Miller K."/>
            <person name="Haudenschild C."/>
            <person name="Kitzman J."/>
            <person name="Nakayama T."/>
            <person name="Izutsu Y."/>
            <person name="Robert J."/>
            <person name="Fortriede J."/>
            <person name="Burns K."/>
            <person name="Lotay V."/>
            <person name="Karimi K."/>
            <person name="Yasuoka Y."/>
            <person name="Dichmann D.S."/>
            <person name="Flajnik M.F."/>
            <person name="Houston D.W."/>
            <person name="Shendure J."/>
            <person name="DuPasquier L."/>
            <person name="Vize P.D."/>
            <person name="Zorn A.M."/>
            <person name="Ito M."/>
            <person name="Marcotte E.M."/>
            <person name="Wallingford J.B."/>
            <person name="Ito Y."/>
            <person name="Asashima M."/>
            <person name="Ueno N."/>
            <person name="Matsuda Y."/>
            <person name="Veenstra G.J."/>
            <person name="Fujiyama A."/>
            <person name="Harland R.M."/>
            <person name="Taira M."/>
            <person name="Rokhsar D.S."/>
        </authorList>
    </citation>
    <scope>NUCLEOTIDE SEQUENCE [LARGE SCALE GENOMIC DNA]</scope>
    <source>
        <strain evidence="2">J</strain>
    </source>
</reference>
<organism evidence="1 2">
    <name type="scientific">Xenopus laevis</name>
    <name type="common">African clawed frog</name>
    <dbReference type="NCBI Taxonomy" id="8355"/>
    <lineage>
        <taxon>Eukaryota</taxon>
        <taxon>Metazoa</taxon>
        <taxon>Chordata</taxon>
        <taxon>Craniata</taxon>
        <taxon>Vertebrata</taxon>
        <taxon>Euteleostomi</taxon>
        <taxon>Amphibia</taxon>
        <taxon>Batrachia</taxon>
        <taxon>Anura</taxon>
        <taxon>Pipoidea</taxon>
        <taxon>Pipidae</taxon>
        <taxon>Xenopodinae</taxon>
        <taxon>Xenopus</taxon>
        <taxon>Xenopus</taxon>
    </lineage>
</organism>
<evidence type="ECO:0000313" key="2">
    <source>
        <dbReference type="Proteomes" id="UP000694892"/>
    </source>
</evidence>
<proteinExistence type="predicted"/>
<protein>
    <submittedName>
        <fullName evidence="1">Uncharacterized protein</fullName>
    </submittedName>
</protein>
<evidence type="ECO:0000313" key="1">
    <source>
        <dbReference type="EMBL" id="OCT96040.1"/>
    </source>
</evidence>
<gene>
    <name evidence="1" type="ORF">XELAEV_1801372410mg</name>
</gene>
<name>A0A974DR53_XENLA</name>
<feature type="non-terminal residue" evidence="1">
    <location>
        <position position="37"/>
    </location>
</feature>
<dbReference type="EMBL" id="CM004468">
    <property type="protein sequence ID" value="OCT96040.1"/>
    <property type="molecule type" value="Genomic_DNA"/>
</dbReference>
<feature type="non-terminal residue" evidence="1">
    <location>
        <position position="1"/>
    </location>
</feature>
<dbReference type="AlphaFoldDB" id="A0A974DR53"/>
<sequence length="37" mass="4392">FADSYGRNSSWIFFCEEETTINLSKLLMTLQKFQKSK</sequence>
<accession>A0A974DR53</accession>